<dbReference type="EMBL" id="ABVR01000041">
    <property type="protein sequence ID" value="EEG89719.1"/>
    <property type="molecule type" value="Genomic_DNA"/>
</dbReference>
<accession>C0BA77</accession>
<name>C0BA77_9FIRM</name>
<comment type="caution">
    <text evidence="1">The sequence shown here is derived from an EMBL/GenBank/DDBJ whole genome shotgun (WGS) entry which is preliminary data.</text>
</comment>
<dbReference type="HOGENOM" id="CLU_150497_0_0_9"/>
<dbReference type="Proteomes" id="UP000003793">
    <property type="component" value="Unassembled WGS sequence"/>
</dbReference>
<proteinExistence type="predicted"/>
<dbReference type="RefSeq" id="WP_008375478.1">
    <property type="nucleotide sequence ID" value="NZ_CP102277.1"/>
</dbReference>
<dbReference type="AlphaFoldDB" id="C0BA77"/>
<dbReference type="GeneID" id="92824964"/>
<sequence>MWQEPKIDWVSTDSFNFEDYNRIKNNIAYLREMALPFYSTVPFEDMGDDKNGYNEFPYAEEFNRLENNLELLRNSTFIFNNEEKKTWYANEKTPDFEDFNRIERICLDYYKGLQRYRPRRLSITLGMATTDLKI</sequence>
<reference evidence="1 2" key="1">
    <citation type="submission" date="2009-02" db="EMBL/GenBank/DDBJ databases">
        <authorList>
            <person name="Fulton L."/>
            <person name="Clifton S."/>
            <person name="Fulton B."/>
            <person name="Xu J."/>
            <person name="Minx P."/>
            <person name="Pepin K.H."/>
            <person name="Johnson M."/>
            <person name="Bhonagiri V."/>
            <person name="Nash W.E."/>
            <person name="Mardis E.R."/>
            <person name="Wilson R.K."/>
        </authorList>
    </citation>
    <scope>NUCLEOTIDE SEQUENCE [LARGE SCALE GENOMIC DNA]</scope>
    <source>
        <strain evidence="1 2">ATCC 27758</strain>
    </source>
</reference>
<reference evidence="1 2" key="2">
    <citation type="submission" date="2009-03" db="EMBL/GenBank/DDBJ databases">
        <title>Draft genome sequence of Coprococcus comes (ATCC 27758).</title>
        <authorList>
            <person name="Sudarsanam P."/>
            <person name="Ley R."/>
            <person name="Guruge J."/>
            <person name="Turnbaugh P.J."/>
            <person name="Mahowald M."/>
            <person name="Liep D."/>
            <person name="Gordon J."/>
        </authorList>
    </citation>
    <scope>NUCLEOTIDE SEQUENCE [LARGE SCALE GENOMIC DNA]</scope>
    <source>
        <strain evidence="1 2">ATCC 27758</strain>
    </source>
</reference>
<evidence type="ECO:0000313" key="2">
    <source>
        <dbReference type="Proteomes" id="UP000003793"/>
    </source>
</evidence>
<evidence type="ECO:0000313" key="1">
    <source>
        <dbReference type="EMBL" id="EEG89719.1"/>
    </source>
</evidence>
<protein>
    <submittedName>
        <fullName evidence="1">Uncharacterized protein</fullName>
    </submittedName>
</protein>
<gene>
    <name evidence="1" type="ORF">COPCOM_02709</name>
</gene>
<organism evidence="1 2">
    <name type="scientific">Coprococcus comes ATCC 27758</name>
    <dbReference type="NCBI Taxonomy" id="470146"/>
    <lineage>
        <taxon>Bacteria</taxon>
        <taxon>Bacillati</taxon>
        <taxon>Bacillota</taxon>
        <taxon>Clostridia</taxon>
        <taxon>Lachnospirales</taxon>
        <taxon>Lachnospiraceae</taxon>
        <taxon>Coprococcus</taxon>
    </lineage>
</organism>